<dbReference type="Pfam" id="PF00251">
    <property type="entry name" value="Glyco_hydro_32N"/>
    <property type="match status" value="1"/>
</dbReference>
<evidence type="ECO:0000259" key="5">
    <source>
        <dbReference type="Pfam" id="PF00251"/>
    </source>
</evidence>
<evidence type="ECO:0000313" key="6">
    <source>
        <dbReference type="EMBL" id="MCQ4839567.1"/>
    </source>
</evidence>
<dbReference type="Gene3D" id="2.60.120.560">
    <property type="entry name" value="Exo-inulinase, domain 1"/>
    <property type="match status" value="1"/>
</dbReference>
<dbReference type="Proteomes" id="UP001524473">
    <property type="component" value="Unassembled WGS sequence"/>
</dbReference>
<keyword evidence="3" id="KW-0378">Hydrolase</keyword>
<dbReference type="PANTHER" id="PTHR43101:SF1">
    <property type="entry name" value="BETA-FRUCTOSIDASE"/>
    <property type="match status" value="1"/>
</dbReference>
<sequence>MQKIYYQPENAYFGDCMPFYHNGKFYVFHQRDSRDPVPFEPFEWSLAVTEDFVHYEDKGVAIAKGGEEDPDQYIYAGSVFQGEGRFHALYAVYNRNYPKQGKPSQALMRAVSDDLLHWEKCGEFFLPAPEGYDGNDWRDPYILWDEGSEEYIMILGARKLEGKKVRTGCTVWYTSKDLEHWEFQGDFWAPNLYSMHEMPDLFRIGDWWYLLTTEYSEKSKTVYRMSRSLHGPWAAPKDDAFDGRAYYAARSAASEQGRFLFGWVPTRVGESDMGNWHWGGTLVVLEVYQRPDGTLGTKTPDTVRRFFGEPQSTQIGRIFNQDGVAELDVADEIGDTFCYEARIRFSENTHSFGVRLYEDDYDGDAYRFHIAVSENRMLFDKTPNQNWYRCQNIGLDRPVFLEPGRECVLQLVVDGTIATCFLDGVALNVRMYQKQGKKIVLYVDSGELTIVSSNIAKVK</sequence>
<comment type="similarity">
    <text evidence="1">Belongs to the glycosyl hydrolase 32 family.</text>
</comment>
<name>A0ABT1RXZ7_9FIRM</name>
<keyword evidence="7" id="KW-1185">Reference proteome</keyword>
<dbReference type="PANTHER" id="PTHR43101">
    <property type="entry name" value="BETA-FRUCTOSIDASE"/>
    <property type="match status" value="1"/>
</dbReference>
<dbReference type="InterPro" id="IPR051214">
    <property type="entry name" value="GH32_Enzymes"/>
</dbReference>
<dbReference type="SUPFAM" id="SSF75005">
    <property type="entry name" value="Arabinanase/levansucrase/invertase"/>
    <property type="match status" value="1"/>
</dbReference>
<evidence type="ECO:0000256" key="2">
    <source>
        <dbReference type="ARBA" id="ARBA00012758"/>
    </source>
</evidence>
<accession>A0ABT1RXZ7</accession>
<dbReference type="CDD" id="cd08995">
    <property type="entry name" value="GH32_EcAec43-like"/>
    <property type="match status" value="1"/>
</dbReference>
<dbReference type="EMBL" id="JANFZH010000011">
    <property type="protein sequence ID" value="MCQ4839567.1"/>
    <property type="molecule type" value="Genomic_DNA"/>
</dbReference>
<feature type="domain" description="Glycosyl hydrolase family 32 N-terminal" evidence="5">
    <location>
        <begin position="7"/>
        <end position="274"/>
    </location>
</feature>
<dbReference type="EC" id="3.2.1.26" evidence="2"/>
<gene>
    <name evidence="6" type="ORF">NE695_06495</name>
</gene>
<dbReference type="RefSeq" id="WP_066864483.1">
    <property type="nucleotide sequence ID" value="NZ_CABKVV010000014.1"/>
</dbReference>
<evidence type="ECO:0000256" key="3">
    <source>
        <dbReference type="ARBA" id="ARBA00022801"/>
    </source>
</evidence>
<protein>
    <recommendedName>
        <fullName evidence="2">beta-fructofuranosidase</fullName>
        <ecNumber evidence="2">3.2.1.26</ecNumber>
    </recommendedName>
</protein>
<dbReference type="InterPro" id="IPR023296">
    <property type="entry name" value="Glyco_hydro_beta-prop_sf"/>
</dbReference>
<dbReference type="InterPro" id="IPR001362">
    <property type="entry name" value="Glyco_hydro_32"/>
</dbReference>
<evidence type="ECO:0000256" key="4">
    <source>
        <dbReference type="ARBA" id="ARBA00023295"/>
    </source>
</evidence>
<evidence type="ECO:0000313" key="7">
    <source>
        <dbReference type="Proteomes" id="UP001524473"/>
    </source>
</evidence>
<reference evidence="6 7" key="1">
    <citation type="submission" date="2022-06" db="EMBL/GenBank/DDBJ databases">
        <title>Isolation of gut microbiota from human fecal samples.</title>
        <authorList>
            <person name="Pamer E.G."/>
            <person name="Barat B."/>
            <person name="Waligurski E."/>
            <person name="Medina S."/>
            <person name="Paddock L."/>
            <person name="Mostad J."/>
        </authorList>
    </citation>
    <scope>NUCLEOTIDE SEQUENCE [LARGE SCALE GENOMIC DNA]</scope>
    <source>
        <strain evidence="6 7">DFI.9.73</strain>
    </source>
</reference>
<organism evidence="6 7">
    <name type="scientific">Neglectibacter timonensis</name>
    <dbReference type="NCBI Taxonomy" id="1776382"/>
    <lineage>
        <taxon>Bacteria</taxon>
        <taxon>Bacillati</taxon>
        <taxon>Bacillota</taxon>
        <taxon>Clostridia</taxon>
        <taxon>Eubacteriales</taxon>
        <taxon>Oscillospiraceae</taxon>
        <taxon>Neglectibacter</taxon>
    </lineage>
</organism>
<dbReference type="Gene3D" id="2.115.10.20">
    <property type="entry name" value="Glycosyl hydrolase domain, family 43"/>
    <property type="match status" value="1"/>
</dbReference>
<dbReference type="SMART" id="SM00640">
    <property type="entry name" value="Glyco_32"/>
    <property type="match status" value="1"/>
</dbReference>
<evidence type="ECO:0000256" key="1">
    <source>
        <dbReference type="ARBA" id="ARBA00009902"/>
    </source>
</evidence>
<keyword evidence="4" id="KW-0326">Glycosidase</keyword>
<proteinExistence type="inferred from homology"/>
<comment type="caution">
    <text evidence="6">The sequence shown here is derived from an EMBL/GenBank/DDBJ whole genome shotgun (WGS) entry which is preliminary data.</text>
</comment>
<dbReference type="GeneID" id="90532568"/>
<dbReference type="InterPro" id="IPR013148">
    <property type="entry name" value="Glyco_hydro_32_N"/>
</dbReference>